<organism evidence="2 3">
    <name type="scientific">Rhizophagus irregularis</name>
    <dbReference type="NCBI Taxonomy" id="588596"/>
    <lineage>
        <taxon>Eukaryota</taxon>
        <taxon>Fungi</taxon>
        <taxon>Fungi incertae sedis</taxon>
        <taxon>Mucoromycota</taxon>
        <taxon>Glomeromycotina</taxon>
        <taxon>Glomeromycetes</taxon>
        <taxon>Glomerales</taxon>
        <taxon>Glomeraceae</taxon>
        <taxon>Rhizophagus</taxon>
    </lineage>
</organism>
<accession>A0A2N1MJ44</accession>
<evidence type="ECO:0000313" key="2">
    <source>
        <dbReference type="EMBL" id="PKK61632.1"/>
    </source>
</evidence>
<dbReference type="Proteomes" id="UP000233469">
    <property type="component" value="Unassembled WGS sequence"/>
</dbReference>
<dbReference type="VEuPathDB" id="FungiDB:RhiirA1_477232"/>
<gene>
    <name evidence="2" type="ORF">RhiirC2_791518</name>
</gene>
<reference evidence="2 3" key="2">
    <citation type="submission" date="2017-10" db="EMBL/GenBank/DDBJ databases">
        <title>Extensive intraspecific genome diversity in a model arbuscular mycorrhizal fungus.</title>
        <authorList>
            <person name="Chen E.C.H."/>
            <person name="Morin E."/>
            <person name="Baudet D."/>
            <person name="Noel J."/>
            <person name="Ndikumana S."/>
            <person name="Charron P."/>
            <person name="St-Onge C."/>
            <person name="Giorgi J."/>
            <person name="Grigoriev I.V."/>
            <person name="Roux C."/>
            <person name="Martin F.M."/>
            <person name="Corradi N."/>
        </authorList>
    </citation>
    <scope>NUCLEOTIDE SEQUENCE [LARGE SCALE GENOMIC DNA]</scope>
    <source>
        <strain evidence="2 3">C2</strain>
    </source>
</reference>
<proteinExistence type="predicted"/>
<dbReference type="VEuPathDB" id="FungiDB:FUN_019780"/>
<evidence type="ECO:0000313" key="3">
    <source>
        <dbReference type="Proteomes" id="UP000233469"/>
    </source>
</evidence>
<dbReference type="AlphaFoldDB" id="A0A2N1MJ44"/>
<dbReference type="VEuPathDB" id="FungiDB:RhiirFUN_024506"/>
<name>A0A2N1MJ44_9GLOM</name>
<dbReference type="EMBL" id="LLXL01002155">
    <property type="protein sequence ID" value="PKK61632.1"/>
    <property type="molecule type" value="Genomic_DNA"/>
</dbReference>
<evidence type="ECO:0000256" key="1">
    <source>
        <dbReference type="SAM" id="Coils"/>
    </source>
</evidence>
<sequence>METLMLGKRIKYERKGIAYKKNININYFDENEKQNKNHIITWCEADEFPIFSEDKRRSQSKKYKRIGRHLVLTGEVYDLHNSPNLKACEGCDRNISKKKGTKECLIYIENEISRKIEKRKEDEFIKPYETLNNILKKNIWLRNYTKDEKNEEIYNKKIELIDNMIRADENFVELIKNSIFEDRDTIFRVNRFYLLIDVMKNKSGINEKGKRTYFYNIVWKIRNSNIESDREEIIFLANHECSNENEFKIILRSIIVGLLILNKKSDIILGINEKLCNLIFEFINNFSNRRKIDSDYYLELLFIENFLENNEISLTDADENSYNKIKDIRAEMRKMLKDKAVVNKIKHSFEILDEALLTNEYNLIWNNRIITGGYRACNRINFSQRQCGDKDTIDRSYRIKNILKERPTYKTLYKRNTNKIDTPKCIRCGNKEDEDWEHIWICEDNEFSIDEIIQESPYRLEKKLATLNKDKEIKILRDHLCNFLTIIESPSVILRGKNRKWELIRGIYNNKFNELSDSKEDRMVIKKLWTYTYEEIKKRLWIPRCEEIKRLEEKEQIKKSDLRKKKIMMHETQENILEIDLENDKIKKTEENIEKARKNNTKKQINIVTLGKLAGAVTDGINIERTWDTTFKLPNY</sequence>
<keyword evidence="1" id="KW-0175">Coiled coil</keyword>
<protein>
    <submittedName>
        <fullName evidence="2">Uncharacterized protein</fullName>
    </submittedName>
</protein>
<comment type="caution">
    <text evidence="2">The sequence shown here is derived from an EMBL/GenBank/DDBJ whole genome shotgun (WGS) entry which is preliminary data.</text>
</comment>
<feature type="coiled-coil region" evidence="1">
    <location>
        <begin position="579"/>
        <end position="606"/>
    </location>
</feature>
<reference evidence="2 3" key="1">
    <citation type="submission" date="2016-04" db="EMBL/GenBank/DDBJ databases">
        <title>Genome analyses suggest a sexual origin of heterokaryosis in a supposedly ancient asexual fungus.</title>
        <authorList>
            <person name="Ropars J."/>
            <person name="Sedzielewska K."/>
            <person name="Noel J."/>
            <person name="Charron P."/>
            <person name="Farinelli L."/>
            <person name="Marton T."/>
            <person name="Kruger M."/>
            <person name="Pelin A."/>
            <person name="Brachmann A."/>
            <person name="Corradi N."/>
        </authorList>
    </citation>
    <scope>NUCLEOTIDE SEQUENCE [LARGE SCALE GENOMIC DNA]</scope>
    <source>
        <strain evidence="2 3">C2</strain>
    </source>
</reference>